<keyword evidence="4" id="KW-1185">Reference proteome</keyword>
<evidence type="ECO:0000256" key="1">
    <source>
        <dbReference type="ARBA" id="ARBA00007689"/>
    </source>
</evidence>
<name>A0A7J5UKQ9_9MICO</name>
<protein>
    <submittedName>
        <fullName evidence="3">YciI family protein</fullName>
    </submittedName>
</protein>
<accession>A0A7J5UKQ9</accession>
<dbReference type="EMBL" id="WHJE01000105">
    <property type="protein sequence ID" value="KAE8762985.1"/>
    <property type="molecule type" value="Genomic_DNA"/>
</dbReference>
<dbReference type="InterPro" id="IPR011008">
    <property type="entry name" value="Dimeric_a/b-barrel"/>
</dbReference>
<dbReference type="RefSeq" id="WP_152204494.1">
    <property type="nucleotide sequence ID" value="NZ_VUKF01000056.1"/>
</dbReference>
<dbReference type="SUPFAM" id="SSF54909">
    <property type="entry name" value="Dimeric alpha+beta barrel"/>
    <property type="match status" value="1"/>
</dbReference>
<feature type="domain" description="YCII-related" evidence="2">
    <location>
        <begin position="1"/>
        <end position="100"/>
    </location>
</feature>
<dbReference type="Pfam" id="PF03795">
    <property type="entry name" value="YCII"/>
    <property type="match status" value="1"/>
</dbReference>
<dbReference type="AlphaFoldDB" id="A0A7J5UKQ9"/>
<dbReference type="InterPro" id="IPR005545">
    <property type="entry name" value="YCII"/>
</dbReference>
<organism evidence="3 4">
    <name type="scientific">Georgenia thermotolerans</name>
    <dbReference type="NCBI Taxonomy" id="527326"/>
    <lineage>
        <taxon>Bacteria</taxon>
        <taxon>Bacillati</taxon>
        <taxon>Actinomycetota</taxon>
        <taxon>Actinomycetes</taxon>
        <taxon>Micrococcales</taxon>
        <taxon>Bogoriellaceae</taxon>
        <taxon>Georgenia</taxon>
    </lineage>
</organism>
<dbReference type="OrthoDB" id="668782at2"/>
<evidence type="ECO:0000313" key="3">
    <source>
        <dbReference type="EMBL" id="KAE8762985.1"/>
    </source>
</evidence>
<dbReference type="PANTHER" id="PTHR35174:SF4">
    <property type="entry name" value="BLL7163 PROTEIN"/>
    <property type="match status" value="1"/>
</dbReference>
<proteinExistence type="inferred from homology"/>
<reference evidence="3 4" key="1">
    <citation type="submission" date="2019-10" db="EMBL/GenBank/DDBJ databases">
        <title>Georgenia wutianyii sp. nov. and Georgenia yuyongxinii sp. nov. isolated from plateau pika (Ochotona curzoniae) in the Qinghai-Tibet plateau of China.</title>
        <authorList>
            <person name="Tian Z."/>
        </authorList>
    </citation>
    <scope>NUCLEOTIDE SEQUENCE [LARGE SCALE GENOMIC DNA]</scope>
    <source>
        <strain evidence="3 4">DSM 21501</strain>
    </source>
</reference>
<comment type="similarity">
    <text evidence="1">Belongs to the YciI family.</text>
</comment>
<evidence type="ECO:0000259" key="2">
    <source>
        <dbReference type="Pfam" id="PF03795"/>
    </source>
</evidence>
<dbReference type="PANTHER" id="PTHR35174">
    <property type="entry name" value="BLL7171 PROTEIN-RELATED"/>
    <property type="match status" value="1"/>
</dbReference>
<dbReference type="Gene3D" id="3.30.70.1060">
    <property type="entry name" value="Dimeric alpha+beta barrel"/>
    <property type="match status" value="1"/>
</dbReference>
<sequence>MRFMLLLKGDAPPDQMPSPEMFEAMDRYNRELSDAGALLVAEGLLASATGARVIHDTNGVHVSDGPFTETKELLAGFWMIQVASREEAVEWARRVPFEPNEEYGPEMVIEVRQVAELTDFDNVPEAVRQSEAQMRAKAAGGS</sequence>
<evidence type="ECO:0000313" key="4">
    <source>
        <dbReference type="Proteomes" id="UP000451860"/>
    </source>
</evidence>
<dbReference type="Proteomes" id="UP000451860">
    <property type="component" value="Unassembled WGS sequence"/>
</dbReference>
<gene>
    <name evidence="3" type="ORF">GB883_16565</name>
</gene>
<comment type="caution">
    <text evidence="3">The sequence shown here is derived from an EMBL/GenBank/DDBJ whole genome shotgun (WGS) entry which is preliminary data.</text>
</comment>